<evidence type="ECO:0000313" key="5">
    <source>
        <dbReference type="Proteomes" id="UP000599074"/>
    </source>
</evidence>
<keyword evidence="1 2" id="KW-0597">Phosphoprotein</keyword>
<evidence type="ECO:0000256" key="2">
    <source>
        <dbReference type="PROSITE-ProRule" id="PRU00169"/>
    </source>
</evidence>
<dbReference type="PROSITE" id="PS50110">
    <property type="entry name" value="RESPONSE_REGULATORY"/>
    <property type="match status" value="1"/>
</dbReference>
<dbReference type="Pfam" id="PF00072">
    <property type="entry name" value="Response_reg"/>
    <property type="match status" value="1"/>
</dbReference>
<accession>A0A8J3TB60</accession>
<dbReference type="InterPro" id="IPR001789">
    <property type="entry name" value="Sig_transdc_resp-reg_receiver"/>
</dbReference>
<dbReference type="SUPFAM" id="SSF52172">
    <property type="entry name" value="CheY-like"/>
    <property type="match status" value="1"/>
</dbReference>
<feature type="modified residue" description="4-aspartylphosphate" evidence="2">
    <location>
        <position position="52"/>
    </location>
</feature>
<dbReference type="RefSeq" id="WP_168116074.1">
    <property type="nucleotide sequence ID" value="NZ_BOON01000032.1"/>
</dbReference>
<gene>
    <name evidence="4" type="ORF">Pme01_35170</name>
</gene>
<evidence type="ECO:0000259" key="3">
    <source>
        <dbReference type="PROSITE" id="PS50110"/>
    </source>
</evidence>
<proteinExistence type="predicted"/>
<keyword evidence="5" id="KW-1185">Reference proteome</keyword>
<dbReference type="PANTHER" id="PTHR44591:SF18">
    <property type="entry name" value="REGULATORY PROTEIN"/>
    <property type="match status" value="1"/>
</dbReference>
<comment type="caution">
    <text evidence="4">The sequence shown here is derived from an EMBL/GenBank/DDBJ whole genome shotgun (WGS) entry which is preliminary data.</text>
</comment>
<reference evidence="4" key="1">
    <citation type="submission" date="2021-01" db="EMBL/GenBank/DDBJ databases">
        <title>Whole genome shotgun sequence of Planosporangium mesophilum NBRC 109066.</title>
        <authorList>
            <person name="Komaki H."/>
            <person name="Tamura T."/>
        </authorList>
    </citation>
    <scope>NUCLEOTIDE SEQUENCE</scope>
    <source>
        <strain evidence="4">NBRC 109066</strain>
    </source>
</reference>
<protein>
    <submittedName>
        <fullName evidence="4">Response regulator</fullName>
    </submittedName>
</protein>
<sequence>MASVVIAEGDSDLLESYTHILTRAGHSVVPCKDADSALAEVHQQRPDLLLTDVTMTPGMTGLELAAAIRADPAVADLPIIAVTGGWTEIDATELPRIARLLRKPVSPEELTSQVQTVLANARRHHVHLRSDVAP</sequence>
<dbReference type="Proteomes" id="UP000599074">
    <property type="component" value="Unassembled WGS sequence"/>
</dbReference>
<dbReference type="Gene3D" id="3.40.50.2300">
    <property type="match status" value="1"/>
</dbReference>
<dbReference type="GO" id="GO:0000160">
    <property type="term" value="P:phosphorelay signal transduction system"/>
    <property type="evidence" value="ECO:0007669"/>
    <property type="project" value="InterPro"/>
</dbReference>
<dbReference type="InterPro" id="IPR050595">
    <property type="entry name" value="Bact_response_regulator"/>
</dbReference>
<dbReference type="InterPro" id="IPR011006">
    <property type="entry name" value="CheY-like_superfamily"/>
</dbReference>
<organism evidence="4 5">
    <name type="scientific">Planosporangium mesophilum</name>
    <dbReference type="NCBI Taxonomy" id="689768"/>
    <lineage>
        <taxon>Bacteria</taxon>
        <taxon>Bacillati</taxon>
        <taxon>Actinomycetota</taxon>
        <taxon>Actinomycetes</taxon>
        <taxon>Micromonosporales</taxon>
        <taxon>Micromonosporaceae</taxon>
        <taxon>Planosporangium</taxon>
    </lineage>
</organism>
<evidence type="ECO:0000313" key="4">
    <source>
        <dbReference type="EMBL" id="GII23920.1"/>
    </source>
</evidence>
<dbReference type="EMBL" id="BOON01000032">
    <property type="protein sequence ID" value="GII23920.1"/>
    <property type="molecule type" value="Genomic_DNA"/>
</dbReference>
<dbReference type="SMART" id="SM00448">
    <property type="entry name" value="REC"/>
    <property type="match status" value="1"/>
</dbReference>
<feature type="domain" description="Response regulatory" evidence="3">
    <location>
        <begin position="3"/>
        <end position="118"/>
    </location>
</feature>
<dbReference type="AlphaFoldDB" id="A0A8J3TB60"/>
<name>A0A8J3TB60_9ACTN</name>
<dbReference type="PANTHER" id="PTHR44591">
    <property type="entry name" value="STRESS RESPONSE REGULATOR PROTEIN 1"/>
    <property type="match status" value="1"/>
</dbReference>
<evidence type="ECO:0000256" key="1">
    <source>
        <dbReference type="ARBA" id="ARBA00022553"/>
    </source>
</evidence>